<evidence type="ECO:0000313" key="2">
    <source>
        <dbReference type="EMBL" id="KJL23686.1"/>
    </source>
</evidence>
<sequence>MEVQRKGRYDRNAFASCLLALGAVLTSGWWLSGTLLACAAIGFALASRKALKADDSLRGTGFSLAGFVVAVGVLLFATVGLSLLSLLLFTIAPPPQ</sequence>
<dbReference type="Proteomes" id="UP000033572">
    <property type="component" value="Unassembled WGS sequence"/>
</dbReference>
<organism evidence="2 3">
    <name type="scientific">Microbacterium foliorum</name>
    <dbReference type="NCBI Taxonomy" id="104336"/>
    <lineage>
        <taxon>Bacteria</taxon>
        <taxon>Bacillati</taxon>
        <taxon>Actinomycetota</taxon>
        <taxon>Actinomycetes</taxon>
        <taxon>Micrococcales</taxon>
        <taxon>Microbacteriaceae</taxon>
        <taxon>Microbacterium</taxon>
    </lineage>
</organism>
<dbReference type="GeneID" id="94443569"/>
<gene>
    <name evidence="2" type="ORF">RN50_01026</name>
</gene>
<dbReference type="RefSeq" id="WP_045253428.1">
    <property type="nucleotide sequence ID" value="NZ_CP031425.1"/>
</dbReference>
<keyword evidence="1" id="KW-0472">Membrane</keyword>
<keyword evidence="1" id="KW-0812">Transmembrane</keyword>
<protein>
    <submittedName>
        <fullName evidence="2">Uncharacterized protein</fullName>
    </submittedName>
</protein>
<dbReference type="AlphaFoldDB" id="A0A0F0KWS5"/>
<dbReference type="KEGG" id="mfol:DXT68_04135"/>
<dbReference type="PATRIC" id="fig|104336.4.peg.1049"/>
<name>A0A0F0KWS5_9MICO</name>
<proteinExistence type="predicted"/>
<evidence type="ECO:0000256" key="1">
    <source>
        <dbReference type="SAM" id="Phobius"/>
    </source>
</evidence>
<dbReference type="EMBL" id="JYIU01000035">
    <property type="protein sequence ID" value="KJL23686.1"/>
    <property type="molecule type" value="Genomic_DNA"/>
</dbReference>
<reference evidence="2 3" key="1">
    <citation type="submission" date="2015-02" db="EMBL/GenBank/DDBJ databases">
        <title>Draft genome sequences of ten Microbacterium spp. with emphasis on heavy metal contaminated environments.</title>
        <authorList>
            <person name="Corretto E."/>
        </authorList>
    </citation>
    <scope>NUCLEOTIDE SEQUENCE [LARGE SCALE GENOMIC DNA]</scope>
    <source>
        <strain evidence="2 3">DSM 12966</strain>
    </source>
</reference>
<keyword evidence="1" id="KW-1133">Transmembrane helix</keyword>
<keyword evidence="3" id="KW-1185">Reference proteome</keyword>
<comment type="caution">
    <text evidence="2">The sequence shown here is derived from an EMBL/GenBank/DDBJ whole genome shotgun (WGS) entry which is preliminary data.</text>
</comment>
<feature type="transmembrane region" description="Helical" evidence="1">
    <location>
        <begin position="65"/>
        <end position="92"/>
    </location>
</feature>
<accession>A0A0F0KWS5</accession>
<evidence type="ECO:0000313" key="3">
    <source>
        <dbReference type="Proteomes" id="UP000033572"/>
    </source>
</evidence>
<feature type="transmembrane region" description="Helical" evidence="1">
    <location>
        <begin position="12"/>
        <end position="45"/>
    </location>
</feature>